<evidence type="ECO:0000313" key="4">
    <source>
        <dbReference type="EMBL" id="CAF1310665.1"/>
    </source>
</evidence>
<dbReference type="OrthoDB" id="117690at2759"/>
<keyword evidence="5" id="KW-1185">Reference proteome</keyword>
<accession>A0A815BM25</accession>
<dbReference type="InterPro" id="IPR012337">
    <property type="entry name" value="RNaseH-like_sf"/>
</dbReference>
<proteinExistence type="predicted"/>
<evidence type="ECO:0000259" key="2">
    <source>
        <dbReference type="Pfam" id="PF05699"/>
    </source>
</evidence>
<dbReference type="AlphaFoldDB" id="A0A815BM25"/>
<dbReference type="InterPro" id="IPR052717">
    <property type="entry name" value="Vacuolar_transposase_reg"/>
</dbReference>
<dbReference type="EMBL" id="CAJNOJ010000225">
    <property type="protein sequence ID" value="CAF1310665.1"/>
    <property type="molecule type" value="Genomic_DNA"/>
</dbReference>
<feature type="region of interest" description="Disordered" evidence="1">
    <location>
        <begin position="353"/>
        <end position="401"/>
    </location>
</feature>
<evidence type="ECO:0000313" key="3">
    <source>
        <dbReference type="EMBL" id="CAF1271489.1"/>
    </source>
</evidence>
<dbReference type="GO" id="GO:0046983">
    <property type="term" value="F:protein dimerization activity"/>
    <property type="evidence" value="ECO:0007669"/>
    <property type="project" value="InterPro"/>
</dbReference>
<dbReference type="GO" id="GO:0005634">
    <property type="term" value="C:nucleus"/>
    <property type="evidence" value="ECO:0007669"/>
    <property type="project" value="TreeGrafter"/>
</dbReference>
<dbReference type="PANTHER" id="PTHR46169:SF29">
    <property type="entry name" value="DNA REPLICATION-RELATED ELEMENT FACTOR, ISOFORM A"/>
    <property type="match status" value="1"/>
</dbReference>
<reference evidence="3" key="1">
    <citation type="submission" date="2021-02" db="EMBL/GenBank/DDBJ databases">
        <authorList>
            <person name="Nowell W R."/>
        </authorList>
    </citation>
    <scope>NUCLEOTIDE SEQUENCE</scope>
</reference>
<feature type="compositionally biased region" description="Acidic residues" evidence="1">
    <location>
        <begin position="380"/>
        <end position="401"/>
    </location>
</feature>
<feature type="domain" description="HAT C-terminal dimerisation" evidence="2">
    <location>
        <begin position="684"/>
        <end position="768"/>
    </location>
</feature>
<dbReference type="EMBL" id="CAJNOR010002273">
    <property type="protein sequence ID" value="CAF1271489.1"/>
    <property type="molecule type" value="Genomic_DNA"/>
</dbReference>
<sequence length="777" mass="87341">MIELCDLSSDDETCDVVTSSNTIDSTLDKVGSSPNACRSPGQSLTDSIEYSTSNIKRFLKEQPDKYVLVNNHKVNPTKPAACWNRFSLPAVKDETGRSTVIKNFATCRSCYTTYSFSLGSTKSLNSHKCAPSTPSSPSFSIRTQWKSKTSQLCGGKKVSLTSIITKWVCESMRPLSIVEDNGFLNIIQECLNWNSGPLAGVNIKDIVPSRSAIAREITRQANEIRERLGVELKDAANKGYLSISPDLWSDKYKQNSYLGLTAHYVDDDHVLHSVILCCEPYNEIDKRADSVRKAITTALSRFQLDVLMDKITYVCDRGSNLVKALEDYEVVHCFPHRLNNVVKRAFYSAGTAEKNEKKKKGSTKKNPNNDQFSRISFISDDQDPLMDYDDRDSSESEDDDEDVVLDAKTVELALRNFSPSPECDHINVLEKDLPLPATHVLATIVRCKQLCCYVKRVNWNPLLQQLKKATIKQEIIVRWLSMSQLLESILSSYSALTNIASEKGTLHTLPSIDVTSLASIVSLFSPWKQVIERIQSTNTPSLHLVVTSHWYLLESMTVTKEELSDKTAQGIVFFKTRARQLLKAMFAIHEMHWIAAVLNPRTRMLKIATDAERCHAHGLVCFKIAKIIETDRINSNQSMQSVETVAPSSPPHKKYKSFTTQFDDDASFNQINYDPTNTMRARRELDAYLQLDLSKSTYSAEQYDDPLLFWKEHERILPNLSKLSKMVFSIPASSAAVERSFSAAGFIISQRRTNLNPSTVNDMMLVRSAAAHLKSAV</sequence>
<dbReference type="Pfam" id="PF05699">
    <property type="entry name" value="Dimer_Tnp_hAT"/>
    <property type="match status" value="1"/>
</dbReference>
<dbReference type="Proteomes" id="UP000663852">
    <property type="component" value="Unassembled WGS sequence"/>
</dbReference>
<dbReference type="SUPFAM" id="SSF53098">
    <property type="entry name" value="Ribonuclease H-like"/>
    <property type="match status" value="1"/>
</dbReference>
<protein>
    <recommendedName>
        <fullName evidence="2">HAT C-terminal dimerisation domain-containing protein</fullName>
    </recommendedName>
</protein>
<name>A0A815BM25_ADIRI</name>
<dbReference type="PANTHER" id="PTHR46169">
    <property type="entry name" value="DNA REPLICATION-RELATED ELEMENT FACTOR, ISOFORM A"/>
    <property type="match status" value="1"/>
</dbReference>
<dbReference type="Proteomes" id="UP000663828">
    <property type="component" value="Unassembled WGS sequence"/>
</dbReference>
<dbReference type="SUPFAM" id="SSF140996">
    <property type="entry name" value="Hermes dimerisation domain"/>
    <property type="match status" value="1"/>
</dbReference>
<gene>
    <name evidence="4" type="ORF">EDS130_LOCUS31123</name>
    <name evidence="3" type="ORF">XAT740_LOCUS27319</name>
</gene>
<organism evidence="3 5">
    <name type="scientific">Adineta ricciae</name>
    <name type="common">Rotifer</name>
    <dbReference type="NCBI Taxonomy" id="249248"/>
    <lineage>
        <taxon>Eukaryota</taxon>
        <taxon>Metazoa</taxon>
        <taxon>Spiralia</taxon>
        <taxon>Gnathifera</taxon>
        <taxon>Rotifera</taxon>
        <taxon>Eurotatoria</taxon>
        <taxon>Bdelloidea</taxon>
        <taxon>Adinetida</taxon>
        <taxon>Adinetidae</taxon>
        <taxon>Adineta</taxon>
    </lineage>
</organism>
<dbReference type="InterPro" id="IPR008906">
    <property type="entry name" value="HATC_C_dom"/>
</dbReference>
<dbReference type="Gene3D" id="1.10.10.1070">
    <property type="entry name" value="Zinc finger, BED domain-containing"/>
    <property type="match status" value="1"/>
</dbReference>
<evidence type="ECO:0000313" key="5">
    <source>
        <dbReference type="Proteomes" id="UP000663828"/>
    </source>
</evidence>
<comment type="caution">
    <text evidence="3">The sequence shown here is derived from an EMBL/GenBank/DDBJ whole genome shotgun (WGS) entry which is preliminary data.</text>
</comment>
<evidence type="ECO:0000256" key="1">
    <source>
        <dbReference type="SAM" id="MobiDB-lite"/>
    </source>
</evidence>
<dbReference type="GO" id="GO:0006357">
    <property type="term" value="P:regulation of transcription by RNA polymerase II"/>
    <property type="evidence" value="ECO:0007669"/>
    <property type="project" value="TreeGrafter"/>
</dbReference>